<keyword evidence="6" id="KW-0812">Transmembrane</keyword>
<organism evidence="8 9">
    <name type="scientific">Halomonas johnsoniae</name>
    <dbReference type="NCBI Taxonomy" id="502832"/>
    <lineage>
        <taxon>Bacteria</taxon>
        <taxon>Pseudomonadati</taxon>
        <taxon>Pseudomonadota</taxon>
        <taxon>Gammaproteobacteria</taxon>
        <taxon>Oceanospirillales</taxon>
        <taxon>Halomonadaceae</taxon>
        <taxon>Halomonas</taxon>
    </lineage>
</organism>
<reference evidence="9" key="1">
    <citation type="journal article" date="2019" name="Int. J. Syst. Evol. Microbiol.">
        <title>The Global Catalogue of Microorganisms (GCM) 10K type strain sequencing project: providing services to taxonomists for standard genome sequencing and annotation.</title>
        <authorList>
            <consortium name="The Broad Institute Genomics Platform"/>
            <consortium name="The Broad Institute Genome Sequencing Center for Infectious Disease"/>
            <person name="Wu L."/>
            <person name="Ma J."/>
        </authorList>
    </citation>
    <scope>NUCLEOTIDE SEQUENCE [LARGE SCALE GENOMIC DNA]</scope>
    <source>
        <strain evidence="9">KCTC 22157</strain>
    </source>
</reference>
<evidence type="ECO:0000256" key="6">
    <source>
        <dbReference type="SAM" id="Phobius"/>
    </source>
</evidence>
<dbReference type="SUPFAM" id="SSF56112">
    <property type="entry name" value="Protein kinase-like (PK-like)"/>
    <property type="match status" value="1"/>
</dbReference>
<evidence type="ECO:0000259" key="7">
    <source>
        <dbReference type="PROSITE" id="PS50011"/>
    </source>
</evidence>
<dbReference type="PANTHER" id="PTHR24351">
    <property type="entry name" value="RIBOSOMAL PROTEIN S6 KINASE"/>
    <property type="match status" value="1"/>
</dbReference>
<keyword evidence="6" id="KW-1133">Transmembrane helix</keyword>
<comment type="caution">
    <text evidence="8">The sequence shown here is derived from an EMBL/GenBank/DDBJ whole genome shotgun (WGS) entry which is preliminary data.</text>
</comment>
<dbReference type="InterPro" id="IPR011009">
    <property type="entry name" value="Kinase-like_dom_sf"/>
</dbReference>
<keyword evidence="3" id="KW-0547">Nucleotide-binding</keyword>
<protein>
    <submittedName>
        <fullName evidence="8">Protein kinase</fullName>
    </submittedName>
</protein>
<evidence type="ECO:0000256" key="3">
    <source>
        <dbReference type="ARBA" id="ARBA00022741"/>
    </source>
</evidence>
<dbReference type="SUPFAM" id="SSF81606">
    <property type="entry name" value="PP2C-like"/>
    <property type="match status" value="1"/>
</dbReference>
<keyword evidence="1" id="KW-0723">Serine/threonine-protein kinase</keyword>
<dbReference type="Gene3D" id="3.30.200.20">
    <property type="entry name" value="Phosphorylase Kinase, domain 1"/>
    <property type="match status" value="1"/>
</dbReference>
<sequence length="604" mass="68674">MADATFGGHRFGVSACIMSPSDRGKDLYVQEDELAHAQLLISYGQAFVAPQRRQHRSSMSVRLPDEPVLKAKGGCAVISDSLSRNTMAKQAGDLSVRGFLADYYSTPEHWDTKTSATRVLRALNSWCYSQSQHVKEGGFVSSMSALVFLGREGHLFHMGDTLVFRLRGAEFEQLTRDHVTDVGGYRYPSRALGMDGSLDIDYTHLPLKQGDFFVFTTQAVRGTLMPSDYVRLIREDASDLDAACERLASEAKQRAQERGYGGEQFCFQILRVDELPEEPSDTPSMLYGDLPIPPELAVGERLDGLEIQAVLSRNAQSRVYRVRDVHSDRIMVMKAPSPELSLRNAYLEHFLLQQWVVERVNSPFVVKVMELSRPRRYLYYLMQNVEGETLREWAQRHPQASLNQRLDIANQLGKAVQALHHRDIIHQQINPDNVLIDQHGKVVLTDFSACHMREVDGHRQSGDLLRQVGLCEHTAPEYALGDTIGRRSDQYSLASTVYWLLTGELPYLLTPNRLRSHTDLEELAYRSARTTNPEITPELDEALRRALDPQRALRFRRMSEFLYALRVPLGRLPVREESRPEARRFWQGVAGILLLLLVLSWLLR</sequence>
<keyword evidence="4 8" id="KW-0418">Kinase</keyword>
<accession>A0ABQ2WK77</accession>
<dbReference type="PROSITE" id="PS50011">
    <property type="entry name" value="PROTEIN_KINASE_DOM"/>
    <property type="match status" value="1"/>
</dbReference>
<dbReference type="Gene3D" id="1.10.510.10">
    <property type="entry name" value="Transferase(Phosphotransferase) domain 1"/>
    <property type="match status" value="1"/>
</dbReference>
<evidence type="ECO:0000256" key="2">
    <source>
        <dbReference type="ARBA" id="ARBA00022679"/>
    </source>
</evidence>
<dbReference type="Pfam" id="PF00069">
    <property type="entry name" value="Pkinase"/>
    <property type="match status" value="1"/>
</dbReference>
<feature type="domain" description="Protein kinase" evidence="7">
    <location>
        <begin position="305"/>
        <end position="562"/>
    </location>
</feature>
<keyword evidence="5" id="KW-0067">ATP-binding</keyword>
<evidence type="ECO:0000256" key="5">
    <source>
        <dbReference type="ARBA" id="ARBA00022840"/>
    </source>
</evidence>
<dbReference type="Gene3D" id="3.60.40.10">
    <property type="entry name" value="PPM-type phosphatase domain"/>
    <property type="match status" value="1"/>
</dbReference>
<keyword evidence="2" id="KW-0808">Transferase</keyword>
<dbReference type="SMART" id="SM00220">
    <property type="entry name" value="S_TKc"/>
    <property type="match status" value="1"/>
</dbReference>
<dbReference type="InterPro" id="IPR036457">
    <property type="entry name" value="PPM-type-like_dom_sf"/>
</dbReference>
<feature type="transmembrane region" description="Helical" evidence="6">
    <location>
        <begin position="585"/>
        <end position="603"/>
    </location>
</feature>
<evidence type="ECO:0000313" key="9">
    <source>
        <dbReference type="Proteomes" id="UP000647585"/>
    </source>
</evidence>
<dbReference type="EMBL" id="BMXO01000008">
    <property type="protein sequence ID" value="GGW57998.1"/>
    <property type="molecule type" value="Genomic_DNA"/>
</dbReference>
<gene>
    <name evidence="8" type="ORF">GCM10007158_18720</name>
</gene>
<evidence type="ECO:0000256" key="1">
    <source>
        <dbReference type="ARBA" id="ARBA00022527"/>
    </source>
</evidence>
<keyword evidence="9" id="KW-1185">Reference proteome</keyword>
<evidence type="ECO:0000313" key="8">
    <source>
        <dbReference type="EMBL" id="GGW57998.1"/>
    </source>
</evidence>
<name>A0ABQ2WK77_9GAMM</name>
<dbReference type="InterPro" id="IPR000719">
    <property type="entry name" value="Prot_kinase_dom"/>
</dbReference>
<evidence type="ECO:0000256" key="4">
    <source>
        <dbReference type="ARBA" id="ARBA00022777"/>
    </source>
</evidence>
<dbReference type="Proteomes" id="UP000647585">
    <property type="component" value="Unassembled WGS sequence"/>
</dbReference>
<dbReference type="GO" id="GO:0016301">
    <property type="term" value="F:kinase activity"/>
    <property type="evidence" value="ECO:0007669"/>
    <property type="project" value="UniProtKB-KW"/>
</dbReference>
<dbReference type="CDD" id="cd14014">
    <property type="entry name" value="STKc_PknB_like"/>
    <property type="match status" value="1"/>
</dbReference>
<keyword evidence="6" id="KW-0472">Membrane</keyword>
<proteinExistence type="predicted"/>